<keyword evidence="2" id="KW-1185">Reference proteome</keyword>
<name>A0ACA9RH84_9GLOM</name>
<accession>A0ACA9RH84</accession>
<organism evidence="1 2">
    <name type="scientific">Racocetra persica</name>
    <dbReference type="NCBI Taxonomy" id="160502"/>
    <lineage>
        <taxon>Eukaryota</taxon>
        <taxon>Fungi</taxon>
        <taxon>Fungi incertae sedis</taxon>
        <taxon>Mucoromycota</taxon>
        <taxon>Glomeromycotina</taxon>
        <taxon>Glomeromycetes</taxon>
        <taxon>Diversisporales</taxon>
        <taxon>Gigasporaceae</taxon>
        <taxon>Racocetra</taxon>
    </lineage>
</organism>
<feature type="non-terminal residue" evidence="1">
    <location>
        <position position="202"/>
    </location>
</feature>
<gene>
    <name evidence="1" type="ORF">RPERSI_LOCUS19730</name>
</gene>
<evidence type="ECO:0000313" key="2">
    <source>
        <dbReference type="Proteomes" id="UP000789920"/>
    </source>
</evidence>
<feature type="non-terminal residue" evidence="1">
    <location>
        <position position="1"/>
    </location>
</feature>
<proteinExistence type="predicted"/>
<evidence type="ECO:0000313" key="1">
    <source>
        <dbReference type="EMBL" id="CAG8794284.1"/>
    </source>
</evidence>
<sequence>VSEQCCYIPQSFIKEFVKNCTIYATQRTFPNLVAAKPIISNAFLNRVQDHYTQYSWARALTSKWPIEVPDVHIINRCPRHPQSQGLVKHANNILQQKVSKWIEDIQRRDWVHAILLCCLNDDKMVNNDERVDYDKMVNNDEIVDENEMVDDDKRVDNDERVHNDKSVNDKRVDNERVDDDERVDIERENYRSVYNERVNDKG</sequence>
<comment type="caution">
    <text evidence="1">The sequence shown here is derived from an EMBL/GenBank/DDBJ whole genome shotgun (WGS) entry which is preliminary data.</text>
</comment>
<protein>
    <submittedName>
        <fullName evidence="1">6127_t:CDS:1</fullName>
    </submittedName>
</protein>
<dbReference type="EMBL" id="CAJVQC010054536">
    <property type="protein sequence ID" value="CAG8794284.1"/>
    <property type="molecule type" value="Genomic_DNA"/>
</dbReference>
<reference evidence="1" key="1">
    <citation type="submission" date="2021-06" db="EMBL/GenBank/DDBJ databases">
        <authorList>
            <person name="Kallberg Y."/>
            <person name="Tangrot J."/>
            <person name="Rosling A."/>
        </authorList>
    </citation>
    <scope>NUCLEOTIDE SEQUENCE</scope>
    <source>
        <strain evidence="1">MA461A</strain>
    </source>
</reference>
<dbReference type="Proteomes" id="UP000789920">
    <property type="component" value="Unassembled WGS sequence"/>
</dbReference>